<dbReference type="PROSITE" id="PS51833">
    <property type="entry name" value="HDOD"/>
    <property type="match status" value="1"/>
</dbReference>
<dbReference type="RefSeq" id="WP_338449502.1">
    <property type="nucleotide sequence ID" value="NZ_CP137640.1"/>
</dbReference>
<dbReference type="SUPFAM" id="SSF109604">
    <property type="entry name" value="HD-domain/PDEase-like"/>
    <property type="match status" value="1"/>
</dbReference>
<dbReference type="PROSITE" id="PS50883">
    <property type="entry name" value="EAL"/>
    <property type="match status" value="1"/>
</dbReference>
<dbReference type="Pfam" id="PF08668">
    <property type="entry name" value="HDOD"/>
    <property type="match status" value="1"/>
</dbReference>
<dbReference type="Gene3D" id="3.20.20.450">
    <property type="entry name" value="EAL domain"/>
    <property type="match status" value="1"/>
</dbReference>
<dbReference type="Pfam" id="PF00563">
    <property type="entry name" value="EAL"/>
    <property type="match status" value="1"/>
</dbReference>
<keyword evidence="4" id="KW-1185">Reference proteome</keyword>
<feature type="domain" description="HDOD" evidence="2">
    <location>
        <begin position="200"/>
        <end position="390"/>
    </location>
</feature>
<name>A0ABZ2CE71_9BACI</name>
<sequence>MEIFIARQPILDENQEVHAYELLHRSNKEKNFSLLSNDQATLDVINSFVQIGIEDLSEGKPCFINFTDTLLAKEIQSYFDPATIVIEILETVKLTDEFIDLLRKLKIQGYKIALDDFELEGHEPYFHTVMNLVDFVKIDIQKTPRDQQIKIISLLKTYSVELLAEKVETREEYEQCLKDGYTFFQGYFFCKPMIISTNDLSIQKNNLFLIIGELSQPEVDFNKIVNNIERDVTISYKLLKLINSPVFRRVKEIKSIKQAIVMLGLKELKKWISMMFIRETIREANQIQNEITKMSMVRAKACELIADKIGKRNESSSYFLTGIFSLIDTLLKQPLEEIINQLPLDKEIKETLIGNPTLYKDVLDLVILLEKGVWTEIAKLCEKIGIEEQDLFEIYLNALKWTQQVIIELNHSTERGVATNEI</sequence>
<dbReference type="PIRSF" id="PIRSF003180">
    <property type="entry name" value="DiGMPpdiest_YuxH"/>
    <property type="match status" value="1"/>
</dbReference>
<organism evidence="3 4">
    <name type="scientific">Niallia oryzisoli</name>
    <dbReference type="NCBI Taxonomy" id="1737571"/>
    <lineage>
        <taxon>Bacteria</taxon>
        <taxon>Bacillati</taxon>
        <taxon>Bacillota</taxon>
        <taxon>Bacilli</taxon>
        <taxon>Bacillales</taxon>
        <taxon>Bacillaceae</taxon>
        <taxon>Niallia</taxon>
    </lineage>
</organism>
<dbReference type="EMBL" id="CP137640">
    <property type="protein sequence ID" value="WVX80571.1"/>
    <property type="molecule type" value="Genomic_DNA"/>
</dbReference>
<evidence type="ECO:0000313" key="3">
    <source>
        <dbReference type="EMBL" id="WVX80571.1"/>
    </source>
</evidence>
<dbReference type="PANTHER" id="PTHR33525">
    <property type="match status" value="1"/>
</dbReference>
<dbReference type="Proteomes" id="UP001357223">
    <property type="component" value="Chromosome"/>
</dbReference>
<dbReference type="SMART" id="SM00052">
    <property type="entry name" value="EAL"/>
    <property type="match status" value="1"/>
</dbReference>
<protein>
    <submittedName>
        <fullName evidence="3">HDOD domain-containing protein</fullName>
    </submittedName>
</protein>
<dbReference type="InterPro" id="IPR014408">
    <property type="entry name" value="dGMP_Pdiesterase_EAL/HD-GYP"/>
</dbReference>
<gene>
    <name evidence="3" type="ORF">R4Z09_25560</name>
</gene>
<dbReference type="InterPro" id="IPR001633">
    <property type="entry name" value="EAL_dom"/>
</dbReference>
<feature type="domain" description="EAL" evidence="1">
    <location>
        <begin position="1"/>
        <end position="206"/>
    </location>
</feature>
<dbReference type="InterPro" id="IPR013976">
    <property type="entry name" value="HDOD"/>
</dbReference>
<proteinExistence type="predicted"/>
<evidence type="ECO:0000313" key="4">
    <source>
        <dbReference type="Proteomes" id="UP001357223"/>
    </source>
</evidence>
<dbReference type="SUPFAM" id="SSF141868">
    <property type="entry name" value="EAL domain-like"/>
    <property type="match status" value="1"/>
</dbReference>
<dbReference type="InterPro" id="IPR052340">
    <property type="entry name" value="RNase_Y/CdgJ"/>
</dbReference>
<evidence type="ECO:0000259" key="1">
    <source>
        <dbReference type="PROSITE" id="PS50883"/>
    </source>
</evidence>
<accession>A0ABZ2CE71</accession>
<reference evidence="3 4" key="1">
    <citation type="submission" date="2023-10" db="EMBL/GenBank/DDBJ databases">
        <title>Niallia locisalis sp.nov. isolated from a salt pond sample.</title>
        <authorList>
            <person name="Li X.-J."/>
            <person name="Dong L."/>
        </authorList>
    </citation>
    <scope>NUCLEOTIDE SEQUENCE [LARGE SCALE GENOMIC DNA]</scope>
    <source>
        <strain evidence="3 4">DSM 29761</strain>
    </source>
</reference>
<dbReference type="PANTHER" id="PTHR33525:SF4">
    <property type="entry name" value="CYCLIC DI-GMP PHOSPHODIESTERASE CDGJ"/>
    <property type="match status" value="1"/>
</dbReference>
<dbReference type="InterPro" id="IPR035919">
    <property type="entry name" value="EAL_sf"/>
</dbReference>
<evidence type="ECO:0000259" key="2">
    <source>
        <dbReference type="PROSITE" id="PS51833"/>
    </source>
</evidence>
<dbReference type="Gene3D" id="1.10.3210.10">
    <property type="entry name" value="Hypothetical protein af1432"/>
    <property type="match status" value="1"/>
</dbReference>